<dbReference type="GO" id="GO:0000118">
    <property type="term" value="C:histone deacetylase complex"/>
    <property type="evidence" value="ECO:0007669"/>
    <property type="project" value="TreeGrafter"/>
</dbReference>
<reference evidence="15 16" key="1">
    <citation type="journal article" date="2013" name="MBio">
        <title>Genome sequencing of the plant pathogen Taphrina deformans, the causal agent of peach leaf curl.</title>
        <authorList>
            <person name="Cisse O.H."/>
            <person name="Almeida J.M.G.C.F."/>
            <person name="Fonseca A."/>
            <person name="Kumar A.A."/>
            <person name="Salojaervi J."/>
            <person name="Overmyer K."/>
            <person name="Hauser P.M."/>
            <person name="Pagni M."/>
        </authorList>
    </citation>
    <scope>NUCLEOTIDE SEQUENCE [LARGE SCALE GENOMIC DNA]</scope>
    <source>
        <strain evidence="16">PYCC 5710 / ATCC 11124 / CBS 356.35 / IMI 108563 / JCM 9778 / NBRC 8474</strain>
    </source>
</reference>
<evidence type="ECO:0000313" key="16">
    <source>
        <dbReference type="Proteomes" id="UP000013776"/>
    </source>
</evidence>
<dbReference type="InterPro" id="IPR023696">
    <property type="entry name" value="Ureohydrolase_dom_sf"/>
</dbReference>
<feature type="domain" description="Histone deacetylase" evidence="13">
    <location>
        <begin position="98"/>
        <end position="405"/>
    </location>
</feature>
<dbReference type="InterPro" id="IPR037138">
    <property type="entry name" value="His_deacetylse_dom_sf"/>
</dbReference>
<dbReference type="Proteomes" id="UP000013776">
    <property type="component" value="Unassembled WGS sequence"/>
</dbReference>
<evidence type="ECO:0000256" key="5">
    <source>
        <dbReference type="ARBA" id="ARBA00022801"/>
    </source>
</evidence>
<dbReference type="Pfam" id="PF00850">
    <property type="entry name" value="Hist_deacetyl"/>
    <property type="match status" value="1"/>
</dbReference>
<evidence type="ECO:0000256" key="8">
    <source>
        <dbReference type="ARBA" id="ARBA00023163"/>
    </source>
</evidence>
<dbReference type="FunFam" id="3.40.800.20:FF:000005">
    <property type="entry name" value="histone deacetylase 6"/>
    <property type="match status" value="1"/>
</dbReference>
<comment type="caution">
    <text evidence="15">The sequence shown here is derived from an EMBL/GenBank/DDBJ whole genome shotgun (WGS) entry which is preliminary data.</text>
</comment>
<organism evidence="15 16">
    <name type="scientific">Taphrina deformans (strain PYCC 5710 / ATCC 11124 / CBS 356.35 / IMI 108563 / JCM 9778 / NBRC 8474)</name>
    <name type="common">Peach leaf curl fungus</name>
    <name type="synonym">Lalaria deformans</name>
    <dbReference type="NCBI Taxonomy" id="1097556"/>
    <lineage>
        <taxon>Eukaryota</taxon>
        <taxon>Fungi</taxon>
        <taxon>Dikarya</taxon>
        <taxon>Ascomycota</taxon>
        <taxon>Taphrinomycotina</taxon>
        <taxon>Taphrinomycetes</taxon>
        <taxon>Taphrinales</taxon>
        <taxon>Taphrinaceae</taxon>
        <taxon>Taphrina</taxon>
    </lineage>
</organism>
<dbReference type="PANTHER" id="PTHR10625">
    <property type="entry name" value="HISTONE DEACETYLASE HDAC1-RELATED"/>
    <property type="match status" value="1"/>
</dbReference>
<evidence type="ECO:0000259" key="14">
    <source>
        <dbReference type="Pfam" id="PF09757"/>
    </source>
</evidence>
<feature type="domain" description="Arb2-like" evidence="14">
    <location>
        <begin position="457"/>
        <end position="703"/>
    </location>
</feature>
<keyword evidence="9 11" id="KW-0539">Nucleus</keyword>
<dbReference type="ESTHER" id="tapde-r4x6n0">
    <property type="family name" value="Arb2_domain"/>
</dbReference>
<feature type="region of interest" description="Disordered" evidence="12">
    <location>
        <begin position="1"/>
        <end position="24"/>
    </location>
</feature>
<dbReference type="EC" id="3.5.1.98" evidence="3 11"/>
<proteinExistence type="inferred from homology"/>
<evidence type="ECO:0000259" key="13">
    <source>
        <dbReference type="Pfam" id="PF00850"/>
    </source>
</evidence>
<keyword evidence="6 11" id="KW-0156">Chromatin regulator</keyword>
<keyword evidence="7 11" id="KW-0805">Transcription regulation</keyword>
<feature type="compositionally biased region" description="Polar residues" evidence="12">
    <location>
        <begin position="14"/>
        <end position="24"/>
    </location>
</feature>
<accession>R4X6N0</accession>
<sequence length="704" mass="78181">MQSTDEIMPDIVQGESSLNGQPTQLTSTTDQVVLEALSGPILPTSQSIQEVSQEMKDTKMSANLESERSRILEPTQLSGLCYDARMRFHAVANPIDDHPEDPRRIYHIYRAIEQAGLTSISALTVEGQRPLRRIPAREILQEEVLLVHSVSHWESMLATANMTYDQLIKLGTISDSMYFNNESAYCARLACGGAVETCKAVVTGRVKNAIAVIRPPGHHAEPDFASGFCMFNNVAVAVRTTMRDFPAVKRVLVLDWDVHHGNGTQTAFLRDPNVLFISLHRYENGTFYPGTTYGNLDQCGEDEGLGRNINIPWPTAGMGDSDYLHAFEKAVIPIAREFDPDLVIISAGFDAAAGDPIGECFVTPSGYAHMTHQLMELAEGKCVTVLEGGYNLVSISDSALAVTKTMMGQSPPRLPRVDPSPRAIETVQRVCLEQSKYWRCMAPMAYHQKPLYASATRLHDVVRTYQAQELHRKHKMVILPLLEDRASASFVNQALSTPDFHTTDKLMFCIHDAPAVLSNLQPLGAQMSLHESYMPDSVTRLIDWAATNKYGIIDVNIPANLSGVDSSQSYNVIDETARLAKYIWDNYLELTDATHIILVAVGESCSGLVNMISVKDVTRRVSAVINFYGRHPLRALTSTEDSLVDWYYNNSLCFTTSNNEAWTIPKRPKRKYGKAIKADCLDIDELIHVSFDRVVAFIDDATES</sequence>
<comment type="catalytic activity">
    <reaction evidence="10 11">
        <text>N(6)-acetyl-L-lysyl-[histone] + H2O = L-lysyl-[histone] + acetate</text>
        <dbReference type="Rhea" id="RHEA:58196"/>
        <dbReference type="Rhea" id="RHEA-COMP:9845"/>
        <dbReference type="Rhea" id="RHEA-COMP:11338"/>
        <dbReference type="ChEBI" id="CHEBI:15377"/>
        <dbReference type="ChEBI" id="CHEBI:29969"/>
        <dbReference type="ChEBI" id="CHEBI:30089"/>
        <dbReference type="ChEBI" id="CHEBI:61930"/>
        <dbReference type="EC" id="3.5.1.98"/>
    </reaction>
</comment>
<keyword evidence="5 11" id="KW-0378">Hydrolase</keyword>
<dbReference type="STRING" id="1097556.R4X6N0"/>
<dbReference type="Pfam" id="PF09757">
    <property type="entry name" value="Arb2-like"/>
    <property type="match status" value="1"/>
</dbReference>
<evidence type="ECO:0000256" key="1">
    <source>
        <dbReference type="ARBA" id="ARBA00004123"/>
    </source>
</evidence>
<dbReference type="GO" id="GO:0031078">
    <property type="term" value="F:histone H3K14 deacetylase activity, hydrolytic mechanism"/>
    <property type="evidence" value="ECO:0007669"/>
    <property type="project" value="UniProtKB-UniRule"/>
</dbReference>
<evidence type="ECO:0000256" key="4">
    <source>
        <dbReference type="ARBA" id="ARBA00022491"/>
    </source>
</evidence>
<evidence type="ECO:0000256" key="12">
    <source>
        <dbReference type="SAM" id="MobiDB-lite"/>
    </source>
</evidence>
<dbReference type="AlphaFoldDB" id="R4X6N0"/>
<evidence type="ECO:0000256" key="7">
    <source>
        <dbReference type="ARBA" id="ARBA00023015"/>
    </source>
</evidence>
<dbReference type="VEuPathDB" id="FungiDB:TAPDE_000041"/>
<dbReference type="InterPro" id="IPR023801">
    <property type="entry name" value="His_deacetylse_dom"/>
</dbReference>
<dbReference type="GO" id="GO:0040029">
    <property type="term" value="P:epigenetic regulation of gene expression"/>
    <property type="evidence" value="ECO:0007669"/>
    <property type="project" value="TreeGrafter"/>
</dbReference>
<protein>
    <recommendedName>
        <fullName evidence="3 11">Histone deacetylase</fullName>
        <ecNumber evidence="3 11">3.5.1.98</ecNumber>
    </recommendedName>
</protein>
<keyword evidence="4 11" id="KW-0678">Repressor</keyword>
<dbReference type="InterPro" id="IPR000286">
    <property type="entry name" value="HDACs"/>
</dbReference>
<evidence type="ECO:0000256" key="3">
    <source>
        <dbReference type="ARBA" id="ARBA00012111"/>
    </source>
</evidence>
<dbReference type="Gene3D" id="3.40.800.20">
    <property type="entry name" value="Histone deacetylase domain"/>
    <property type="match status" value="1"/>
</dbReference>
<comment type="function">
    <text evidence="11">Responsible for the deacetylation of lysine residues on the N-terminal part of the core histones (H2A, H2B, H3 and H4). Histone deacetylation gives a tag for epigenetic repression and plays an important role in transcriptional regulation, cell cycle progression and developmental events.</text>
</comment>
<evidence type="ECO:0000256" key="10">
    <source>
        <dbReference type="ARBA" id="ARBA00048287"/>
    </source>
</evidence>
<dbReference type="InterPro" id="IPR019154">
    <property type="entry name" value="Arb2-like_domain"/>
</dbReference>
<keyword evidence="8 11" id="KW-0804">Transcription</keyword>
<evidence type="ECO:0000256" key="9">
    <source>
        <dbReference type="ARBA" id="ARBA00023242"/>
    </source>
</evidence>
<evidence type="ECO:0000256" key="11">
    <source>
        <dbReference type="PIRNR" id="PIRNR037919"/>
    </source>
</evidence>
<comment type="subcellular location">
    <subcellularLocation>
        <location evidence="1 11">Nucleus</location>
    </subcellularLocation>
</comment>
<dbReference type="OrthoDB" id="424012at2759"/>
<dbReference type="EMBL" id="CAHR02000002">
    <property type="protein sequence ID" value="CCG80536.1"/>
    <property type="molecule type" value="Genomic_DNA"/>
</dbReference>
<dbReference type="eggNOG" id="KOG1343">
    <property type="taxonomic scope" value="Eukaryota"/>
</dbReference>
<evidence type="ECO:0000256" key="6">
    <source>
        <dbReference type="ARBA" id="ARBA00022853"/>
    </source>
</evidence>
<dbReference type="InterPro" id="IPR017321">
    <property type="entry name" value="Hist_deAcase_II_yeast"/>
</dbReference>
<dbReference type="PRINTS" id="PR01270">
    <property type="entry name" value="HDASUPER"/>
</dbReference>
<dbReference type="SUPFAM" id="SSF52768">
    <property type="entry name" value="Arginase/deacetylase"/>
    <property type="match status" value="1"/>
</dbReference>
<keyword evidence="16" id="KW-1185">Reference proteome</keyword>
<name>R4X6N0_TAPDE</name>
<dbReference type="PANTHER" id="PTHR10625:SF5">
    <property type="entry name" value="HISTONE DEACETYLASE"/>
    <property type="match status" value="1"/>
</dbReference>
<evidence type="ECO:0000313" key="15">
    <source>
        <dbReference type="EMBL" id="CCG80536.1"/>
    </source>
</evidence>
<comment type="similarity">
    <text evidence="2 11">Belongs to the histone deacetylase family. HD type 2 subfamily.</text>
</comment>
<evidence type="ECO:0000256" key="2">
    <source>
        <dbReference type="ARBA" id="ARBA00007738"/>
    </source>
</evidence>
<gene>
    <name evidence="15" type="ORF">TAPDE_000041</name>
</gene>
<dbReference type="PIRSF" id="PIRSF037919">
    <property type="entry name" value="HDAC_II_yeast"/>
    <property type="match status" value="1"/>
</dbReference>